<keyword evidence="7" id="KW-1185">Reference proteome</keyword>
<keyword evidence="2" id="KW-0479">Metal-binding</keyword>
<evidence type="ECO:0000313" key="7">
    <source>
        <dbReference type="Proteomes" id="UP001430377"/>
    </source>
</evidence>
<feature type="region of interest" description="Disordered" evidence="4">
    <location>
        <begin position="261"/>
        <end position="375"/>
    </location>
</feature>
<protein>
    <submittedName>
        <fullName evidence="6">Heme-binding protein</fullName>
    </submittedName>
</protein>
<dbReference type="NCBIfam" id="NF008913">
    <property type="entry name" value="PRK12276.1"/>
    <property type="match status" value="1"/>
</dbReference>
<reference evidence="6 7" key="1">
    <citation type="submission" date="2021-06" db="EMBL/GenBank/DDBJ databases">
        <title>Halomicroarcula sp. a new haloarchaeum isolated from saline soil.</title>
        <authorList>
            <person name="Duran-Viseras A."/>
            <person name="Sanchez-Porro C."/>
            <person name="Ventosa A."/>
        </authorList>
    </citation>
    <scope>NUCLEOTIDE SEQUENCE [LARGE SCALE GENOMIC DNA]</scope>
    <source>
        <strain evidence="6 7">F13</strain>
    </source>
</reference>
<sequence>MDQRTPPQTEEGWYVLHDCRRIDWDAWREAPQRVRDRALSEGIDFLSAYEAIEDAEEGQTAVYTVLGHKADLMVLHLRPTMGDLDAAERHFEQTEFAQFTEQVYSYVSVTEASGYTEKAREYFEGEVDDDSGLAQYIQARLHPEVPDEEFVCFYPMSKRRDPDQNWYDTSFEERAAHIKRHGDIGRGYGGDVNQMICGSIGFDDYEWGITLWSEDMTSIKELLTEMRFDPSTSKFAEFGPFYVGRRFDPADLPAVLAGQRVPTDDGTAAAESGVHAEGGRETGVDAHAEGGGQGRPDAHVEVGGQRQPDAHAEADAGHARAGDAEDHGGAHPGGASEGDHPHGEDPADADHPASDHGDEDDDSGSSGGRPDVSGDFEEIDDVAQRVGRLGLHEGEAYDAGEYALVFHSSADAEDIVDDVEDLAESFGHYDRHVTTTVRAQSGQTYVVSVWTAKEAAETAAGFLGDLDGVEERLGGPLGEGDAADDEGDHEQAAASSQSIREQLEAEGVYAGQPHGEDVYALVVYSEADPDELADEVADLRSAFERYDTHVRTTVYTDLDADTTAVASLWDTEEAAETASGYLSDLPDVVRRQGESDGFGTMGMFYTVKPEYREDFVEKFDTVGGLLADMDGHRETALLANRDDENDMFIASQWDSKEDAMAFFRSDAFSDTVSWGRDVLADRPRHVFLA</sequence>
<feature type="domain" description="ABM" evidence="5">
    <location>
        <begin position="599"/>
        <end position="687"/>
    </location>
</feature>
<dbReference type="EMBL" id="RKLR01000005">
    <property type="protein sequence ID" value="MBX0324162.1"/>
    <property type="molecule type" value="Genomic_DNA"/>
</dbReference>
<organism evidence="6 7">
    <name type="scientific">Haloarcula rubra</name>
    <dbReference type="NCBI Taxonomy" id="2487747"/>
    <lineage>
        <taxon>Archaea</taxon>
        <taxon>Methanobacteriati</taxon>
        <taxon>Methanobacteriota</taxon>
        <taxon>Stenosarchaea group</taxon>
        <taxon>Halobacteria</taxon>
        <taxon>Halobacteriales</taxon>
        <taxon>Haloarculaceae</taxon>
        <taxon>Haloarcula</taxon>
    </lineage>
</organism>
<dbReference type="Proteomes" id="UP001430377">
    <property type="component" value="Unassembled WGS sequence"/>
</dbReference>
<feature type="region of interest" description="Disordered" evidence="4">
    <location>
        <begin position="470"/>
        <end position="499"/>
    </location>
</feature>
<dbReference type="AlphaFoldDB" id="A0AAW4PV48"/>
<dbReference type="Gene3D" id="3.30.70.100">
    <property type="match status" value="1"/>
</dbReference>
<dbReference type="SUPFAM" id="SSF54909">
    <property type="entry name" value="Dimeric alpha+beta barrel"/>
    <property type="match status" value="2"/>
</dbReference>
<dbReference type="InterPro" id="IPR007138">
    <property type="entry name" value="ABM_dom"/>
</dbReference>
<evidence type="ECO:0000256" key="1">
    <source>
        <dbReference type="ARBA" id="ARBA00022617"/>
    </source>
</evidence>
<dbReference type="GO" id="GO:0046872">
    <property type="term" value="F:metal ion binding"/>
    <property type="evidence" value="ECO:0007669"/>
    <property type="project" value="UniProtKB-KW"/>
</dbReference>
<dbReference type="Gene3D" id="3.30.70.1030">
    <property type="entry name" value="Apc35880, domain 1"/>
    <property type="match status" value="2"/>
</dbReference>
<dbReference type="GO" id="GO:0020037">
    <property type="term" value="F:heme binding"/>
    <property type="evidence" value="ECO:0007669"/>
    <property type="project" value="InterPro"/>
</dbReference>
<feature type="compositionally biased region" description="Basic and acidic residues" evidence="4">
    <location>
        <begin position="277"/>
        <end position="288"/>
    </location>
</feature>
<gene>
    <name evidence="6" type="ORF">EGH21_14080</name>
</gene>
<keyword evidence="3" id="KW-0408">Iron</keyword>
<evidence type="ECO:0000313" key="6">
    <source>
        <dbReference type="EMBL" id="MBX0324162.1"/>
    </source>
</evidence>
<accession>A0AAW4PV48</accession>
<proteinExistence type="predicted"/>
<evidence type="ECO:0000256" key="4">
    <source>
        <dbReference type="SAM" id="MobiDB-lite"/>
    </source>
</evidence>
<dbReference type="Pfam" id="PF06778">
    <property type="entry name" value="Chlor_dismutase"/>
    <property type="match status" value="1"/>
</dbReference>
<dbReference type="InterPro" id="IPR010644">
    <property type="entry name" value="ChdC/CLD"/>
</dbReference>
<evidence type="ECO:0000256" key="3">
    <source>
        <dbReference type="ARBA" id="ARBA00023004"/>
    </source>
</evidence>
<keyword evidence="1" id="KW-0349">Heme</keyword>
<dbReference type="NCBIfam" id="NF007124">
    <property type="entry name" value="PRK09565.1"/>
    <property type="match status" value="1"/>
</dbReference>
<feature type="compositionally biased region" description="Basic and acidic residues" evidence="4">
    <location>
        <begin position="308"/>
        <end position="329"/>
    </location>
</feature>
<dbReference type="PROSITE" id="PS51725">
    <property type="entry name" value="ABM"/>
    <property type="match status" value="1"/>
</dbReference>
<dbReference type="InterPro" id="IPR011008">
    <property type="entry name" value="Dimeric_a/b-barrel"/>
</dbReference>
<name>A0AAW4PV48_9EURY</name>
<evidence type="ECO:0000259" key="5">
    <source>
        <dbReference type="PROSITE" id="PS51725"/>
    </source>
</evidence>
<evidence type="ECO:0000256" key="2">
    <source>
        <dbReference type="ARBA" id="ARBA00022723"/>
    </source>
</evidence>
<dbReference type="PANTHER" id="PTHR36843:SF1">
    <property type="entry name" value="COPROHEME DECARBOXYLASE"/>
    <property type="match status" value="1"/>
</dbReference>
<dbReference type="RefSeq" id="WP_220619122.1">
    <property type="nucleotide sequence ID" value="NZ_RKLR01000005.1"/>
</dbReference>
<dbReference type="Pfam" id="PF03992">
    <property type="entry name" value="ABM"/>
    <property type="match status" value="1"/>
</dbReference>
<dbReference type="GO" id="GO:0016491">
    <property type="term" value="F:oxidoreductase activity"/>
    <property type="evidence" value="ECO:0007669"/>
    <property type="project" value="InterPro"/>
</dbReference>
<dbReference type="PANTHER" id="PTHR36843">
    <property type="entry name" value="HEME-DEPENDENT PEROXIDASE YWFI-RELATED"/>
    <property type="match status" value="1"/>
</dbReference>
<feature type="compositionally biased region" description="Basic and acidic residues" evidence="4">
    <location>
        <begin position="337"/>
        <end position="356"/>
    </location>
</feature>
<comment type="caution">
    <text evidence="6">The sequence shown here is derived from an EMBL/GenBank/DDBJ whole genome shotgun (WGS) entry which is preliminary data.</text>
</comment>